<evidence type="ECO:0000313" key="8">
    <source>
        <dbReference type="EMBL" id="CAL8099923.1"/>
    </source>
</evidence>
<protein>
    <recommendedName>
        <fullName evidence="3">BLOC-1-related complex subunit 5</fullName>
    </recommendedName>
</protein>
<dbReference type="PANTHER" id="PTHR31634:SF2">
    <property type="entry name" value="BLOC-1-RELATED COMPLEX SUBUNIT 5"/>
    <property type="match status" value="1"/>
</dbReference>
<evidence type="ECO:0000256" key="4">
    <source>
        <dbReference type="ARBA" id="ARBA00023136"/>
    </source>
</evidence>
<dbReference type="Pfam" id="PF10158">
    <property type="entry name" value="LOH1CR12"/>
    <property type="match status" value="1"/>
</dbReference>
<keyword evidence="4" id="KW-0472">Membrane</keyword>
<evidence type="ECO:0000256" key="1">
    <source>
        <dbReference type="ARBA" id="ARBA00004122"/>
    </source>
</evidence>
<evidence type="ECO:0000256" key="3">
    <source>
        <dbReference type="ARBA" id="ARBA00022300"/>
    </source>
</evidence>
<dbReference type="InterPro" id="IPR018780">
    <property type="entry name" value="TBORCS5"/>
</dbReference>
<name>A0ABP1QEC7_9HEXA</name>
<feature type="region of interest" description="Disordered" evidence="7">
    <location>
        <begin position="1"/>
        <end position="68"/>
    </location>
</feature>
<evidence type="ECO:0000313" key="9">
    <source>
        <dbReference type="Proteomes" id="UP001642540"/>
    </source>
</evidence>
<comment type="subcellular location">
    <subcellularLocation>
        <location evidence="1">Lysosome membrane</location>
        <topology evidence="1">Lipid-anchor</topology>
        <orientation evidence="1">Cytoplasmic side</orientation>
    </subcellularLocation>
</comment>
<evidence type="ECO:0000256" key="6">
    <source>
        <dbReference type="ARBA" id="ARBA00023288"/>
    </source>
</evidence>
<evidence type="ECO:0000256" key="2">
    <source>
        <dbReference type="ARBA" id="ARBA00010235"/>
    </source>
</evidence>
<keyword evidence="6" id="KW-0449">Lipoprotein</keyword>
<dbReference type="Proteomes" id="UP001642540">
    <property type="component" value="Unassembled WGS sequence"/>
</dbReference>
<dbReference type="EMBL" id="CAXLJM020000032">
    <property type="protein sequence ID" value="CAL8099923.1"/>
    <property type="molecule type" value="Genomic_DNA"/>
</dbReference>
<gene>
    <name evidence="8" type="ORF">ODALV1_LOCUS10387</name>
</gene>
<feature type="compositionally biased region" description="Basic and acidic residues" evidence="7">
    <location>
        <begin position="1"/>
        <end position="11"/>
    </location>
</feature>
<keyword evidence="9" id="KW-1185">Reference proteome</keyword>
<reference evidence="8 9" key="1">
    <citation type="submission" date="2024-08" db="EMBL/GenBank/DDBJ databases">
        <authorList>
            <person name="Cucini C."/>
            <person name="Frati F."/>
        </authorList>
    </citation>
    <scope>NUCLEOTIDE SEQUENCE [LARGE SCALE GENOMIC DNA]</scope>
</reference>
<evidence type="ECO:0000256" key="7">
    <source>
        <dbReference type="SAM" id="MobiDB-lite"/>
    </source>
</evidence>
<sequence length="251" mass="27994">MGADASKEKTENLQPSEEVEGVQGDNSVSSPGKRHLTLKRRSQSVPNPTGSGDDCDSNSSTLGIGMSKQPLKRRSTMVIVNQAQDSAKGVADDPLMKKLEELHFFYPLMHDVEKRSGLFGTHNRKALADIQSKIQLLPALKLVRMYEARLKVHAENISLKQATLSCSVMETDIMIASLLKLYQERAKNTAKNVDRLTKLDDLKRNMNKCQESFNECLAIVSLLNDMLPETERLEALTFTDDEALECVENNN</sequence>
<comment type="caution">
    <text evidence="8">The sequence shown here is derived from an EMBL/GenBank/DDBJ whole genome shotgun (WGS) entry which is preliminary data.</text>
</comment>
<evidence type="ECO:0000256" key="5">
    <source>
        <dbReference type="ARBA" id="ARBA00023228"/>
    </source>
</evidence>
<accession>A0ABP1QEC7</accession>
<dbReference type="CDD" id="cd22789">
    <property type="entry name" value="BORCS5-like"/>
    <property type="match status" value="1"/>
</dbReference>
<feature type="compositionally biased region" description="Basic residues" evidence="7">
    <location>
        <begin position="32"/>
        <end position="42"/>
    </location>
</feature>
<comment type="similarity">
    <text evidence="2">Belongs to the BORCS5 family.</text>
</comment>
<organism evidence="8 9">
    <name type="scientific">Orchesella dallaii</name>
    <dbReference type="NCBI Taxonomy" id="48710"/>
    <lineage>
        <taxon>Eukaryota</taxon>
        <taxon>Metazoa</taxon>
        <taxon>Ecdysozoa</taxon>
        <taxon>Arthropoda</taxon>
        <taxon>Hexapoda</taxon>
        <taxon>Collembola</taxon>
        <taxon>Entomobryomorpha</taxon>
        <taxon>Entomobryoidea</taxon>
        <taxon>Orchesellidae</taxon>
        <taxon>Orchesellinae</taxon>
        <taxon>Orchesella</taxon>
    </lineage>
</organism>
<keyword evidence="5" id="KW-0458">Lysosome</keyword>
<proteinExistence type="inferred from homology"/>
<dbReference type="PANTHER" id="PTHR31634">
    <property type="entry name" value="BLOC-1-RELATED COMPLEX SUBUNIT 5"/>
    <property type="match status" value="1"/>
</dbReference>